<organism evidence="1 2">
    <name type="scientific">Dreissena polymorpha</name>
    <name type="common">Zebra mussel</name>
    <name type="synonym">Mytilus polymorpha</name>
    <dbReference type="NCBI Taxonomy" id="45954"/>
    <lineage>
        <taxon>Eukaryota</taxon>
        <taxon>Metazoa</taxon>
        <taxon>Spiralia</taxon>
        <taxon>Lophotrochozoa</taxon>
        <taxon>Mollusca</taxon>
        <taxon>Bivalvia</taxon>
        <taxon>Autobranchia</taxon>
        <taxon>Heteroconchia</taxon>
        <taxon>Euheterodonta</taxon>
        <taxon>Imparidentia</taxon>
        <taxon>Neoheterodontei</taxon>
        <taxon>Myida</taxon>
        <taxon>Dreissenoidea</taxon>
        <taxon>Dreissenidae</taxon>
        <taxon>Dreissena</taxon>
    </lineage>
</organism>
<protein>
    <submittedName>
        <fullName evidence="1">Uncharacterized protein</fullName>
    </submittedName>
</protein>
<reference evidence="1" key="1">
    <citation type="journal article" date="2019" name="bioRxiv">
        <title>The Genome of the Zebra Mussel, Dreissena polymorpha: A Resource for Invasive Species Research.</title>
        <authorList>
            <person name="McCartney M.A."/>
            <person name="Auch B."/>
            <person name="Kono T."/>
            <person name="Mallez S."/>
            <person name="Zhang Y."/>
            <person name="Obille A."/>
            <person name="Becker A."/>
            <person name="Abrahante J.E."/>
            <person name="Garbe J."/>
            <person name="Badalamenti J.P."/>
            <person name="Herman A."/>
            <person name="Mangelson H."/>
            <person name="Liachko I."/>
            <person name="Sullivan S."/>
            <person name="Sone E.D."/>
            <person name="Koren S."/>
            <person name="Silverstein K.A.T."/>
            <person name="Beckman K.B."/>
            <person name="Gohl D.M."/>
        </authorList>
    </citation>
    <scope>NUCLEOTIDE SEQUENCE</scope>
    <source>
        <strain evidence="1">Duluth1</strain>
        <tissue evidence="1">Whole animal</tissue>
    </source>
</reference>
<evidence type="ECO:0000313" key="2">
    <source>
        <dbReference type="Proteomes" id="UP000828390"/>
    </source>
</evidence>
<reference evidence="1" key="2">
    <citation type="submission" date="2020-11" db="EMBL/GenBank/DDBJ databases">
        <authorList>
            <person name="McCartney M.A."/>
            <person name="Auch B."/>
            <person name="Kono T."/>
            <person name="Mallez S."/>
            <person name="Becker A."/>
            <person name="Gohl D.M."/>
            <person name="Silverstein K.A.T."/>
            <person name="Koren S."/>
            <person name="Bechman K.B."/>
            <person name="Herman A."/>
            <person name="Abrahante J.E."/>
            <person name="Garbe J."/>
        </authorList>
    </citation>
    <scope>NUCLEOTIDE SEQUENCE</scope>
    <source>
        <strain evidence="1">Duluth1</strain>
        <tissue evidence="1">Whole animal</tissue>
    </source>
</reference>
<keyword evidence="2" id="KW-1185">Reference proteome</keyword>
<name>A0A9D4QWF7_DREPO</name>
<evidence type="ECO:0000313" key="1">
    <source>
        <dbReference type="EMBL" id="KAH3845458.1"/>
    </source>
</evidence>
<accession>A0A9D4QWF7</accession>
<comment type="caution">
    <text evidence="1">The sequence shown here is derived from an EMBL/GenBank/DDBJ whole genome shotgun (WGS) entry which is preliminary data.</text>
</comment>
<gene>
    <name evidence="1" type="ORF">DPMN_087739</name>
</gene>
<dbReference type="EMBL" id="JAIWYP010000003">
    <property type="protein sequence ID" value="KAH3845458.1"/>
    <property type="molecule type" value="Genomic_DNA"/>
</dbReference>
<proteinExistence type="predicted"/>
<dbReference type="Proteomes" id="UP000828390">
    <property type="component" value="Unassembled WGS sequence"/>
</dbReference>
<dbReference type="AlphaFoldDB" id="A0A9D4QWF7"/>
<sequence>MHPCSTEQHNTTGARQSREILIDTLPPSEHLLVTSSPVRNQSVIEKPDSYNLQDTSQHDLYVAKRLDGFQQQNQRSFQHSR</sequence>